<keyword evidence="16" id="KW-0511">Multifunctional enzyme</keyword>
<evidence type="ECO:0000256" key="6">
    <source>
        <dbReference type="ARBA" id="ARBA00022645"/>
    </source>
</evidence>
<dbReference type="InterPro" id="IPR001460">
    <property type="entry name" value="PCN-bd_Tpept"/>
</dbReference>
<evidence type="ECO:0000256" key="16">
    <source>
        <dbReference type="ARBA" id="ARBA00023268"/>
    </source>
</evidence>
<dbReference type="SUPFAM" id="SSF56601">
    <property type="entry name" value="beta-lactamase/transpeptidase-like"/>
    <property type="match status" value="1"/>
</dbReference>
<evidence type="ECO:0000313" key="25">
    <source>
        <dbReference type="Proteomes" id="UP000305165"/>
    </source>
</evidence>
<evidence type="ECO:0000256" key="15">
    <source>
        <dbReference type="ARBA" id="ARBA00023136"/>
    </source>
</evidence>
<keyword evidence="4" id="KW-1003">Cell membrane</keyword>
<dbReference type="InterPro" id="IPR001264">
    <property type="entry name" value="Glyco_trans_51"/>
</dbReference>
<feature type="domain" description="Penicillin-binding protein transpeptidase" evidence="22">
    <location>
        <begin position="386"/>
        <end position="651"/>
    </location>
</feature>
<organism evidence="24 25">
    <name type="scientific">Streptococcus suis</name>
    <dbReference type="NCBI Taxonomy" id="1307"/>
    <lineage>
        <taxon>Bacteria</taxon>
        <taxon>Bacillati</taxon>
        <taxon>Bacillota</taxon>
        <taxon>Bacilli</taxon>
        <taxon>Lactobacillales</taxon>
        <taxon>Streptococcaceae</taxon>
        <taxon>Streptococcus</taxon>
    </lineage>
</organism>
<feature type="region of interest" description="Disordered" evidence="20">
    <location>
        <begin position="1"/>
        <end position="56"/>
    </location>
</feature>
<dbReference type="InterPro" id="IPR012338">
    <property type="entry name" value="Beta-lactam/transpept-like"/>
</dbReference>
<dbReference type="SUPFAM" id="SSF53955">
    <property type="entry name" value="Lysozyme-like"/>
    <property type="match status" value="1"/>
</dbReference>
<dbReference type="InterPro" id="IPR053473">
    <property type="entry name" value="Cell_Wall_Biosynth_Protein"/>
</dbReference>
<evidence type="ECO:0000256" key="7">
    <source>
        <dbReference type="ARBA" id="ARBA00022670"/>
    </source>
</evidence>
<dbReference type="NCBIfam" id="TIGR02074">
    <property type="entry name" value="PBP_1a_fam"/>
    <property type="match status" value="1"/>
</dbReference>
<keyword evidence="14 21" id="KW-1133">Transmembrane helix</keyword>
<proteinExistence type="inferred from homology"/>
<gene>
    <name evidence="24" type="ORF">FAJ39_07785</name>
</gene>
<comment type="similarity">
    <text evidence="3">In the N-terminal section; belongs to the glycosyltransferase 51 family.</text>
</comment>
<comment type="caution">
    <text evidence="24">The sequence shown here is derived from an EMBL/GenBank/DDBJ whole genome shotgun (WGS) entry which is preliminary data.</text>
</comment>
<evidence type="ECO:0000256" key="1">
    <source>
        <dbReference type="ARBA" id="ARBA00004613"/>
    </source>
</evidence>
<keyword evidence="8" id="KW-0328">Glycosyltransferase</keyword>
<comment type="catalytic activity">
    <reaction evidence="19">
        <text>[GlcNAc-(1-&gt;4)-Mur2Ac(oyl-L-Ala-gamma-D-Glu-L-Lys-D-Ala-D-Ala)](n)-di-trans,octa-cis-undecaprenyl diphosphate + beta-D-GlcNAc-(1-&gt;4)-Mur2Ac(oyl-L-Ala-gamma-D-Glu-L-Lys-D-Ala-D-Ala)-di-trans,octa-cis-undecaprenyl diphosphate = [GlcNAc-(1-&gt;4)-Mur2Ac(oyl-L-Ala-gamma-D-Glu-L-Lys-D-Ala-D-Ala)](n+1)-di-trans,octa-cis-undecaprenyl diphosphate + di-trans,octa-cis-undecaprenyl diphosphate + H(+)</text>
        <dbReference type="Rhea" id="RHEA:23708"/>
        <dbReference type="Rhea" id="RHEA-COMP:9602"/>
        <dbReference type="Rhea" id="RHEA-COMP:9603"/>
        <dbReference type="ChEBI" id="CHEBI:15378"/>
        <dbReference type="ChEBI" id="CHEBI:58405"/>
        <dbReference type="ChEBI" id="CHEBI:60033"/>
        <dbReference type="ChEBI" id="CHEBI:78435"/>
        <dbReference type="EC" id="2.4.99.28"/>
    </reaction>
</comment>
<dbReference type="Gene3D" id="1.10.3810.10">
    <property type="entry name" value="Biosynthetic peptidoglycan transglycosylase-like"/>
    <property type="match status" value="1"/>
</dbReference>
<evidence type="ECO:0000259" key="23">
    <source>
        <dbReference type="Pfam" id="PF00912"/>
    </source>
</evidence>
<evidence type="ECO:0000256" key="19">
    <source>
        <dbReference type="ARBA" id="ARBA00049902"/>
    </source>
</evidence>
<dbReference type="GO" id="GO:0008658">
    <property type="term" value="F:penicillin binding"/>
    <property type="evidence" value="ECO:0007669"/>
    <property type="project" value="InterPro"/>
</dbReference>
<dbReference type="GO" id="GO:0008955">
    <property type="term" value="F:peptidoglycan glycosyltransferase activity"/>
    <property type="evidence" value="ECO:0007669"/>
    <property type="project" value="UniProtKB-EC"/>
</dbReference>
<evidence type="ECO:0000259" key="22">
    <source>
        <dbReference type="Pfam" id="PF00905"/>
    </source>
</evidence>
<dbReference type="Proteomes" id="UP000305165">
    <property type="component" value="Unassembled WGS sequence"/>
</dbReference>
<sequence>MDQDLQETIQLKGLDEKEKMDKPDQSGQDSLEQEGLSRRKSRGGQDPKPKKPSRIPEPIRKFWRRYQLTKILLIIVGMGILTVGSYLFYLAKTANVGDLQAALKATTVIYDKDGVEAGTLSGQKGTYVELDAISDVMEEAVIATEDRTFYENSGINYMRTILAVLTLGRSGGGSTITQQLAKNAFLTQEQSISRKAREYFLALEINKKYSKEEILTMYLNNAYFGNGVWGVEDASQKYFGISASQLTLEQAALLAGMLKGPEIYNPYYSLENATNRRNTILQAMVDAGAIDQATADAGFQVDLASQLNDTYAGKQSNYNYPSYFDAVIAEAIERYGLTESDIINNGYRIYTEMDQASQASMQVIYDDESLFPTAAVDGSSAQSASVALDPTTGGVRALVGRVNSSEGQSFRSFNFATQSTRSPGSTIKPLVAYSPAVAAGWAIDREIDNHTETYGGYTLHNYDRTTSETVPMYQALALSYNLPVAAIVNTLGLNKAFEYGKKFGLEMDSVEKVLGMSIGSGVSTNPLEMAQAYATFANGGVMKDAHLITRIESANGKVLGQHKESSTRVIDKSVADKMTSMMLGTFTNGTGVNADVYGYNIAGKTGTTETGFDGGLINDQWVIGYTPDLVISQWVGFEVTDESHYIDDSNSWMAPQVFRTVAGAILPNTAGTQFSVENAYVQNGIVSVAEDVSQTTEDTALQDQIAEVSQQTQNLLEQAKQNIVDAKLPERAKTLIDTVLGWFQ</sequence>
<dbReference type="InterPro" id="IPR023346">
    <property type="entry name" value="Lysozyme-like_dom_sf"/>
</dbReference>
<evidence type="ECO:0000256" key="11">
    <source>
        <dbReference type="ARBA" id="ARBA00022801"/>
    </source>
</evidence>
<dbReference type="NCBIfam" id="NF038276">
    <property type="entry name" value="strep_PBP2A"/>
    <property type="match status" value="1"/>
</dbReference>
<dbReference type="Pfam" id="PF00912">
    <property type="entry name" value="Transgly"/>
    <property type="match status" value="1"/>
</dbReference>
<dbReference type="GO" id="GO:0008360">
    <property type="term" value="P:regulation of cell shape"/>
    <property type="evidence" value="ECO:0007669"/>
    <property type="project" value="UniProtKB-KW"/>
</dbReference>
<dbReference type="GO" id="GO:0009002">
    <property type="term" value="F:serine-type D-Ala-D-Ala carboxypeptidase activity"/>
    <property type="evidence" value="ECO:0007669"/>
    <property type="project" value="UniProtKB-EC"/>
</dbReference>
<evidence type="ECO:0000256" key="3">
    <source>
        <dbReference type="ARBA" id="ARBA00007739"/>
    </source>
</evidence>
<keyword evidence="13" id="KW-0573">Peptidoglycan synthesis</keyword>
<reference evidence="24 25" key="1">
    <citation type="submission" date="2019-04" db="EMBL/GenBank/DDBJ databases">
        <title>Genome analysis of Streptococcus suis strain WUSS424.</title>
        <authorList>
            <person name="Chen H."/>
            <person name="Gao X."/>
            <person name="Wu Z."/>
        </authorList>
    </citation>
    <scope>NUCLEOTIDE SEQUENCE [LARGE SCALE GENOMIC DNA]</scope>
    <source>
        <strain evidence="24 25">WUSS424</strain>
    </source>
</reference>
<dbReference type="AlphaFoldDB" id="A0A4T2GKJ8"/>
<dbReference type="InterPro" id="IPR036950">
    <property type="entry name" value="PBP_transglycosylase"/>
</dbReference>
<dbReference type="Gene3D" id="6.20.370.110">
    <property type="match status" value="1"/>
</dbReference>
<evidence type="ECO:0000256" key="8">
    <source>
        <dbReference type="ARBA" id="ARBA00022676"/>
    </source>
</evidence>
<keyword evidence="17" id="KW-0961">Cell wall biogenesis/degradation</keyword>
<dbReference type="GO" id="GO:0006508">
    <property type="term" value="P:proteolysis"/>
    <property type="evidence" value="ECO:0007669"/>
    <property type="project" value="UniProtKB-KW"/>
</dbReference>
<feature type="compositionally biased region" description="Basic and acidic residues" evidence="20">
    <location>
        <begin position="13"/>
        <end position="24"/>
    </location>
</feature>
<dbReference type="Pfam" id="PF00905">
    <property type="entry name" value="Transpeptidase"/>
    <property type="match status" value="1"/>
</dbReference>
<accession>A0A4T2GKJ8</accession>
<evidence type="ECO:0000256" key="17">
    <source>
        <dbReference type="ARBA" id="ARBA00023316"/>
    </source>
</evidence>
<evidence type="ECO:0000256" key="14">
    <source>
        <dbReference type="ARBA" id="ARBA00022989"/>
    </source>
</evidence>
<dbReference type="GO" id="GO:0071555">
    <property type="term" value="P:cell wall organization"/>
    <property type="evidence" value="ECO:0007669"/>
    <property type="project" value="UniProtKB-KW"/>
</dbReference>
<dbReference type="FunFam" id="1.10.3810.10:FF:000001">
    <property type="entry name" value="Penicillin-binding protein 1A"/>
    <property type="match status" value="1"/>
</dbReference>
<evidence type="ECO:0000256" key="20">
    <source>
        <dbReference type="SAM" id="MobiDB-lite"/>
    </source>
</evidence>
<feature type="domain" description="Glycosyl transferase family 51" evidence="23">
    <location>
        <begin position="118"/>
        <end position="284"/>
    </location>
</feature>
<comment type="similarity">
    <text evidence="2">In the C-terminal section; belongs to the transpeptidase family.</text>
</comment>
<name>A0A4T2GKJ8_STRSU</name>
<evidence type="ECO:0000256" key="21">
    <source>
        <dbReference type="SAM" id="Phobius"/>
    </source>
</evidence>
<feature type="transmembrane region" description="Helical" evidence="21">
    <location>
        <begin position="71"/>
        <end position="91"/>
    </location>
</feature>
<dbReference type="OrthoDB" id="9766909at2"/>
<keyword evidence="15 21" id="KW-0472">Membrane</keyword>
<evidence type="ECO:0000256" key="2">
    <source>
        <dbReference type="ARBA" id="ARBA00007090"/>
    </source>
</evidence>
<keyword evidence="11" id="KW-0378">Hydrolase</keyword>
<evidence type="ECO:0000256" key="4">
    <source>
        <dbReference type="ARBA" id="ARBA00022475"/>
    </source>
</evidence>
<evidence type="ECO:0000256" key="18">
    <source>
        <dbReference type="ARBA" id="ARBA00034000"/>
    </source>
</evidence>
<keyword evidence="12" id="KW-0133">Cell shape</keyword>
<keyword evidence="9" id="KW-0808">Transferase</keyword>
<dbReference type="PANTHER" id="PTHR32282:SF32">
    <property type="entry name" value="PENICILLIN-BINDING PROTEIN 2A"/>
    <property type="match status" value="1"/>
</dbReference>
<dbReference type="InterPro" id="IPR050396">
    <property type="entry name" value="Glycosyltr_51/Transpeptidase"/>
</dbReference>
<evidence type="ECO:0000256" key="10">
    <source>
        <dbReference type="ARBA" id="ARBA00022692"/>
    </source>
</evidence>
<comment type="catalytic activity">
    <reaction evidence="18">
        <text>Preferential cleavage: (Ac)2-L-Lys-D-Ala-|-D-Ala. Also transpeptidation of peptidyl-alanyl moieties that are N-acyl substituents of D-alanine.</text>
        <dbReference type="EC" id="3.4.16.4"/>
    </reaction>
</comment>
<dbReference type="Gene3D" id="3.40.710.10">
    <property type="entry name" value="DD-peptidase/beta-lactamase superfamily"/>
    <property type="match status" value="1"/>
</dbReference>
<evidence type="ECO:0000313" key="24">
    <source>
        <dbReference type="EMBL" id="TIH99495.1"/>
    </source>
</evidence>
<evidence type="ECO:0000256" key="12">
    <source>
        <dbReference type="ARBA" id="ARBA00022960"/>
    </source>
</evidence>
<dbReference type="GO" id="GO:0009252">
    <property type="term" value="P:peptidoglycan biosynthetic process"/>
    <property type="evidence" value="ECO:0007669"/>
    <property type="project" value="UniProtKB-KW"/>
</dbReference>
<keyword evidence="7" id="KW-0645">Protease</keyword>
<dbReference type="GO" id="GO:0030288">
    <property type="term" value="C:outer membrane-bounded periplasmic space"/>
    <property type="evidence" value="ECO:0007669"/>
    <property type="project" value="TreeGrafter"/>
</dbReference>
<evidence type="ECO:0000256" key="5">
    <source>
        <dbReference type="ARBA" id="ARBA00022525"/>
    </source>
</evidence>
<dbReference type="GO" id="GO:0005576">
    <property type="term" value="C:extracellular region"/>
    <property type="evidence" value="ECO:0007669"/>
    <property type="project" value="UniProtKB-SubCell"/>
</dbReference>
<keyword evidence="5" id="KW-0964">Secreted</keyword>
<keyword evidence="6" id="KW-0121">Carboxypeptidase</keyword>
<evidence type="ECO:0000256" key="9">
    <source>
        <dbReference type="ARBA" id="ARBA00022679"/>
    </source>
</evidence>
<evidence type="ECO:0000256" key="13">
    <source>
        <dbReference type="ARBA" id="ARBA00022984"/>
    </source>
</evidence>
<protein>
    <submittedName>
        <fullName evidence="24">Penicillin-binding protein</fullName>
    </submittedName>
</protein>
<dbReference type="EMBL" id="SSXO01000004">
    <property type="protein sequence ID" value="TIH99495.1"/>
    <property type="molecule type" value="Genomic_DNA"/>
</dbReference>
<dbReference type="PANTHER" id="PTHR32282">
    <property type="entry name" value="BINDING PROTEIN TRANSPEPTIDASE, PUTATIVE-RELATED"/>
    <property type="match status" value="1"/>
</dbReference>
<keyword evidence="10 21" id="KW-0812">Transmembrane</keyword>
<comment type="subcellular location">
    <subcellularLocation>
        <location evidence="1">Secreted</location>
    </subcellularLocation>
</comment>